<proteinExistence type="predicted"/>
<sequence length="338" mass="36908">MEAWIAGPLAVSDRKASTKQLYAQLARTHIGQSDLAALPLDRIKPSHIEAWIAAMRAEGRAASTVRQNYTILRAILDTAVRDELLGRNPALAITRPRLESSEAAYLTPAQVRALLKAAEVSRYATLFALLVNTGLRRGEALALRWPDVDLDKQVLRVRGTLARVNGTLVVTSTKTEKSRRTVPLSGASVTLLEQVRSRQRHERLRAGSQWTATPFVFTTELGEPCDPRNALRALKVAAERAKLDQVGLHTLRHSAASVMLTNGVPLKVVSDVLGHSGIAITADVYGHVSPDVSRGALTALSDALERSLLWCQPWCQVPRFVAIWMGGEGSHLRLYLSG</sequence>
<dbReference type="SUPFAM" id="SSF56349">
    <property type="entry name" value="DNA breaking-rejoining enzymes"/>
    <property type="match status" value="1"/>
</dbReference>
<dbReference type="InterPro" id="IPR013762">
    <property type="entry name" value="Integrase-like_cat_sf"/>
</dbReference>
<accession>A0A6J4L4U3</accession>
<evidence type="ECO:0000259" key="4">
    <source>
        <dbReference type="PROSITE" id="PS51898"/>
    </source>
</evidence>
<dbReference type="GO" id="GO:0006310">
    <property type="term" value="P:DNA recombination"/>
    <property type="evidence" value="ECO:0007669"/>
    <property type="project" value="UniProtKB-KW"/>
</dbReference>
<gene>
    <name evidence="6" type="ORF">AVDCRST_MAG29-555</name>
</gene>
<feature type="domain" description="Core-binding (CB)" evidence="5">
    <location>
        <begin position="1"/>
        <end position="80"/>
    </location>
</feature>
<dbReference type="GO" id="GO:0003677">
    <property type="term" value="F:DNA binding"/>
    <property type="evidence" value="ECO:0007669"/>
    <property type="project" value="UniProtKB-UniRule"/>
</dbReference>
<dbReference type="Gene3D" id="1.10.443.10">
    <property type="entry name" value="Intergrase catalytic core"/>
    <property type="match status" value="1"/>
</dbReference>
<dbReference type="InterPro" id="IPR002104">
    <property type="entry name" value="Integrase_catalytic"/>
</dbReference>
<dbReference type="PANTHER" id="PTHR30349:SF91">
    <property type="entry name" value="INTA PROTEIN"/>
    <property type="match status" value="1"/>
</dbReference>
<evidence type="ECO:0000256" key="1">
    <source>
        <dbReference type="ARBA" id="ARBA00023125"/>
    </source>
</evidence>
<dbReference type="InterPro" id="IPR010998">
    <property type="entry name" value="Integrase_recombinase_N"/>
</dbReference>
<organism evidence="6">
    <name type="scientific">uncultured Nocardioidaceae bacterium</name>
    <dbReference type="NCBI Taxonomy" id="253824"/>
    <lineage>
        <taxon>Bacteria</taxon>
        <taxon>Bacillati</taxon>
        <taxon>Actinomycetota</taxon>
        <taxon>Actinomycetes</taxon>
        <taxon>Propionibacteriales</taxon>
        <taxon>Nocardioidaceae</taxon>
        <taxon>environmental samples</taxon>
    </lineage>
</organism>
<dbReference type="EMBL" id="CADCUG010000034">
    <property type="protein sequence ID" value="CAA9322922.1"/>
    <property type="molecule type" value="Genomic_DNA"/>
</dbReference>
<feature type="domain" description="Tyr recombinase" evidence="4">
    <location>
        <begin position="101"/>
        <end position="298"/>
    </location>
</feature>
<dbReference type="InterPro" id="IPR011010">
    <property type="entry name" value="DNA_brk_join_enz"/>
</dbReference>
<reference evidence="6" key="1">
    <citation type="submission" date="2020-02" db="EMBL/GenBank/DDBJ databases">
        <authorList>
            <person name="Meier V. D."/>
        </authorList>
    </citation>
    <scope>NUCLEOTIDE SEQUENCE</scope>
    <source>
        <strain evidence="6">AVDCRST_MAG29</strain>
    </source>
</reference>
<dbReference type="PROSITE" id="PS51898">
    <property type="entry name" value="TYR_RECOMBINASE"/>
    <property type="match status" value="1"/>
</dbReference>
<dbReference type="InterPro" id="IPR044068">
    <property type="entry name" value="CB"/>
</dbReference>
<protein>
    <submittedName>
        <fullName evidence="6">Phage integrase</fullName>
    </submittedName>
</protein>
<evidence type="ECO:0000313" key="6">
    <source>
        <dbReference type="EMBL" id="CAA9322922.1"/>
    </source>
</evidence>
<dbReference type="PANTHER" id="PTHR30349">
    <property type="entry name" value="PHAGE INTEGRASE-RELATED"/>
    <property type="match status" value="1"/>
</dbReference>
<evidence type="ECO:0000256" key="3">
    <source>
        <dbReference type="PROSITE-ProRule" id="PRU01248"/>
    </source>
</evidence>
<dbReference type="CDD" id="cd01189">
    <property type="entry name" value="INT_ICEBs1_C_like"/>
    <property type="match status" value="1"/>
</dbReference>
<dbReference type="AlphaFoldDB" id="A0A6J4L4U3"/>
<dbReference type="GO" id="GO:0015074">
    <property type="term" value="P:DNA integration"/>
    <property type="evidence" value="ECO:0007669"/>
    <property type="project" value="InterPro"/>
</dbReference>
<name>A0A6J4L4U3_9ACTN</name>
<dbReference type="InterPro" id="IPR050090">
    <property type="entry name" value="Tyrosine_recombinase_XerCD"/>
</dbReference>
<dbReference type="PROSITE" id="PS51900">
    <property type="entry name" value="CB"/>
    <property type="match status" value="1"/>
</dbReference>
<dbReference type="Gene3D" id="1.10.150.130">
    <property type="match status" value="1"/>
</dbReference>
<dbReference type="Pfam" id="PF00589">
    <property type="entry name" value="Phage_integrase"/>
    <property type="match status" value="1"/>
</dbReference>
<keyword evidence="1 3" id="KW-0238">DNA-binding</keyword>
<keyword evidence="2" id="KW-0233">DNA recombination</keyword>
<evidence type="ECO:0000256" key="2">
    <source>
        <dbReference type="ARBA" id="ARBA00023172"/>
    </source>
</evidence>
<evidence type="ECO:0000259" key="5">
    <source>
        <dbReference type="PROSITE" id="PS51900"/>
    </source>
</evidence>